<reference evidence="1 2" key="1">
    <citation type="submission" date="2023-03" db="EMBL/GenBank/DDBJ databases">
        <title>Isolation and description of six Streptomyces strains from soil environments, able to metabolize different microbial glucans.</title>
        <authorList>
            <person name="Widen T."/>
            <person name="Larsbrink J."/>
        </authorList>
    </citation>
    <scope>NUCLEOTIDE SEQUENCE [LARGE SCALE GENOMIC DNA]</scope>
    <source>
        <strain evidence="1 2">Alt2</strain>
    </source>
</reference>
<organism evidence="1 2">
    <name type="scientific">Streptomyces poriferorum</name>
    <dbReference type="NCBI Taxonomy" id="2798799"/>
    <lineage>
        <taxon>Bacteria</taxon>
        <taxon>Bacillati</taxon>
        <taxon>Actinomycetota</taxon>
        <taxon>Actinomycetes</taxon>
        <taxon>Kitasatosporales</taxon>
        <taxon>Streptomycetaceae</taxon>
        <taxon>Streptomyces</taxon>
    </lineage>
</organism>
<dbReference type="RefSeq" id="WP_306072483.1">
    <property type="nucleotide sequence ID" value="NZ_CP120988.1"/>
</dbReference>
<dbReference type="EMBL" id="CP120988">
    <property type="protein sequence ID" value="WLQ53978.1"/>
    <property type="molecule type" value="Genomic_DNA"/>
</dbReference>
<proteinExistence type="predicted"/>
<sequence>MKFSRDGTLLAGREAKNVVSVRDVATLREVTSIRAAEPPSLLVPEPSILGPALPAGDAWKWGFAHFFDTEGKILTISGKVVQRWEPRTGQELAKFNVGPLLPDGKPDVMIAPGPAPNEVAVIVLGNPVVRIVDITTGKIT</sequence>
<accession>A0ABY9IFL0</accession>
<name>A0ABY9IFL0_9ACTN</name>
<evidence type="ECO:0000313" key="1">
    <source>
        <dbReference type="EMBL" id="WLQ53978.1"/>
    </source>
</evidence>
<evidence type="ECO:0000313" key="2">
    <source>
        <dbReference type="Proteomes" id="UP001235744"/>
    </source>
</evidence>
<dbReference type="SUPFAM" id="SSF50969">
    <property type="entry name" value="YVTN repeat-like/Quinoprotein amine dehydrogenase"/>
    <property type="match status" value="1"/>
</dbReference>
<evidence type="ECO:0008006" key="3">
    <source>
        <dbReference type="Google" id="ProtNLM"/>
    </source>
</evidence>
<protein>
    <recommendedName>
        <fullName evidence="3">Lipoprotein</fullName>
    </recommendedName>
</protein>
<dbReference type="InterPro" id="IPR011044">
    <property type="entry name" value="Quino_amine_DH_bsu"/>
</dbReference>
<keyword evidence="2" id="KW-1185">Reference proteome</keyword>
<dbReference type="Proteomes" id="UP001235744">
    <property type="component" value="Chromosome"/>
</dbReference>
<gene>
    <name evidence="1" type="ORF">P8A19_00210</name>
</gene>